<sequence>MSLRRAVAAPFRHRGVTSMSESEFIVALSLDRDWFSPDQAKRLVDVAATEGLIERTDGEVTISFDLHEVEVSENFEPDESILRQRTTFERVLGRVVDNGVDKQTAVADINKLQSELAISVEAAAVLYAQRREVDVSEVAERGRQEVGQ</sequence>
<comment type="caution">
    <text evidence="1">The sequence shown here is derived from an EMBL/GenBank/DDBJ whole genome shotgun (WGS) entry which is preliminary data.</text>
</comment>
<dbReference type="AlphaFoldDB" id="A0ABD5X481"/>
<dbReference type="Pfam" id="PF09999">
    <property type="entry name" value="DUF2240"/>
    <property type="match status" value="1"/>
</dbReference>
<dbReference type="Proteomes" id="UP001596414">
    <property type="component" value="Unassembled WGS sequence"/>
</dbReference>
<name>A0ABD5X481_9EURY</name>
<dbReference type="RefSeq" id="WP_267638964.1">
    <property type="nucleotide sequence ID" value="NZ_JAODIY010000046.1"/>
</dbReference>
<dbReference type="InterPro" id="IPR018716">
    <property type="entry name" value="DUF2240"/>
</dbReference>
<organism evidence="1 2">
    <name type="scientific">Halovenus rubra</name>
    <dbReference type="NCBI Taxonomy" id="869890"/>
    <lineage>
        <taxon>Archaea</taxon>
        <taxon>Methanobacteriati</taxon>
        <taxon>Methanobacteriota</taxon>
        <taxon>Stenosarchaea group</taxon>
        <taxon>Halobacteria</taxon>
        <taxon>Halobacteriales</taxon>
        <taxon>Haloarculaceae</taxon>
        <taxon>Halovenus</taxon>
    </lineage>
</organism>
<reference evidence="1 2" key="1">
    <citation type="journal article" date="2014" name="Int. J. Syst. Evol. Microbiol.">
        <title>Complete genome sequence of Corynebacterium casei LMG S-19264T (=DSM 44701T), isolated from a smear-ripened cheese.</title>
        <authorList>
            <consortium name="US DOE Joint Genome Institute (JGI-PGF)"/>
            <person name="Walter F."/>
            <person name="Albersmeier A."/>
            <person name="Kalinowski J."/>
            <person name="Ruckert C."/>
        </authorList>
    </citation>
    <scope>NUCLEOTIDE SEQUENCE [LARGE SCALE GENOMIC DNA]</scope>
    <source>
        <strain evidence="1 2">CGMCC 4.7215</strain>
    </source>
</reference>
<evidence type="ECO:0000313" key="1">
    <source>
        <dbReference type="EMBL" id="MFC7125985.1"/>
    </source>
</evidence>
<gene>
    <name evidence="1" type="ORF">ACFQJ7_08040</name>
</gene>
<accession>A0ABD5X481</accession>
<protein>
    <submittedName>
        <fullName evidence="1">DUF2240 family protein</fullName>
    </submittedName>
</protein>
<dbReference type="EMBL" id="JBHSZQ010000012">
    <property type="protein sequence ID" value="MFC7125985.1"/>
    <property type="molecule type" value="Genomic_DNA"/>
</dbReference>
<proteinExistence type="predicted"/>
<evidence type="ECO:0000313" key="2">
    <source>
        <dbReference type="Proteomes" id="UP001596414"/>
    </source>
</evidence>